<dbReference type="OrthoDB" id="240216at2759"/>
<name>A0A7R8H2U3_LEPSM</name>
<evidence type="ECO:0000256" key="1">
    <source>
        <dbReference type="ARBA" id="ARBA00004141"/>
    </source>
</evidence>
<evidence type="ECO:0000313" key="15">
    <source>
        <dbReference type="Proteomes" id="UP000675881"/>
    </source>
</evidence>
<dbReference type="Pfam" id="PF00755">
    <property type="entry name" value="Carn_acyltransf"/>
    <property type="match status" value="1"/>
</dbReference>
<dbReference type="Gene3D" id="3.30.559.70">
    <property type="entry name" value="Choline/Carnitine o-acyltransferase, domain 2"/>
    <property type="match status" value="1"/>
</dbReference>
<comment type="similarity">
    <text evidence="3">Belongs to the major facilitator superfamily. Vesicular transporter family.</text>
</comment>
<organism evidence="14 15">
    <name type="scientific">Lepeophtheirus salmonis</name>
    <name type="common">Salmon louse</name>
    <name type="synonym">Caligus salmonis</name>
    <dbReference type="NCBI Taxonomy" id="72036"/>
    <lineage>
        <taxon>Eukaryota</taxon>
        <taxon>Metazoa</taxon>
        <taxon>Ecdysozoa</taxon>
        <taxon>Arthropoda</taxon>
        <taxon>Crustacea</taxon>
        <taxon>Multicrustacea</taxon>
        <taxon>Hexanauplia</taxon>
        <taxon>Copepoda</taxon>
        <taxon>Siphonostomatoida</taxon>
        <taxon>Caligidae</taxon>
        <taxon>Lepeophtheirus</taxon>
    </lineage>
</organism>
<evidence type="ECO:0000259" key="13">
    <source>
        <dbReference type="PROSITE" id="PS50850"/>
    </source>
</evidence>
<protein>
    <submittedName>
        <fullName evidence="14">SLC18A3</fullName>
    </submittedName>
</protein>
<dbReference type="Gene3D" id="3.30.559.10">
    <property type="entry name" value="Chloramphenicol acetyltransferase-like domain"/>
    <property type="match status" value="1"/>
</dbReference>
<dbReference type="Gene3D" id="1.20.1250.20">
    <property type="entry name" value="MFS general substrate transporter like domains"/>
    <property type="match status" value="1"/>
</dbReference>
<dbReference type="InterPro" id="IPR011701">
    <property type="entry name" value="MFS"/>
</dbReference>
<dbReference type="PANTHER" id="PTHR23506">
    <property type="entry name" value="GH10249P"/>
    <property type="match status" value="1"/>
</dbReference>
<evidence type="ECO:0000256" key="12">
    <source>
        <dbReference type="PIRSR" id="PIRSR600542-1"/>
    </source>
</evidence>
<evidence type="ECO:0000256" key="9">
    <source>
        <dbReference type="ARBA" id="ARBA00023136"/>
    </source>
</evidence>
<feature type="active site" description="Proton acceptor" evidence="12">
    <location>
        <position position="661"/>
    </location>
</feature>
<keyword evidence="7" id="KW-0532">Neurotransmitter transport</keyword>
<dbReference type="Pfam" id="PF07690">
    <property type="entry name" value="MFS_1"/>
    <property type="match status" value="1"/>
</dbReference>
<evidence type="ECO:0000256" key="6">
    <source>
        <dbReference type="ARBA" id="ARBA00022692"/>
    </source>
</evidence>
<keyword evidence="11" id="KW-0012">Acyltransferase</keyword>
<keyword evidence="10" id="KW-0325">Glycoprotein</keyword>
<dbReference type="InterPro" id="IPR000542">
    <property type="entry name" value="Carn_acyl_trans"/>
</dbReference>
<evidence type="ECO:0000313" key="14">
    <source>
        <dbReference type="EMBL" id="CAF2819057.1"/>
    </source>
</evidence>
<dbReference type="InterPro" id="IPR023213">
    <property type="entry name" value="CAT-like_dom_sf"/>
</dbReference>
<dbReference type="GO" id="GO:0016746">
    <property type="term" value="F:acyltransferase activity"/>
    <property type="evidence" value="ECO:0007669"/>
    <property type="project" value="UniProtKB-KW"/>
</dbReference>
<dbReference type="InterPro" id="IPR020846">
    <property type="entry name" value="MFS_dom"/>
</dbReference>
<evidence type="ECO:0000256" key="5">
    <source>
        <dbReference type="ARBA" id="ARBA00022679"/>
    </source>
</evidence>
<dbReference type="Proteomes" id="UP000675881">
    <property type="component" value="Chromosome 12"/>
</dbReference>
<sequence length="831" mass="94490">MVIVPIIPDYLRLIGAWETHQVPLNIHDHNSGPPPVQQRHEIVNFFSNSTGNYSITYVNTTRKLHFRGIMIEYEGEDSGIGVLFASKAAIQIFINPISGTIIDKVGYDLPMMFGLTIMFFSTLLFACGSSYGVLFFARSLQGVGSAFADTGGLSMIADRYTEESERSKALGIALAFISFGCLVAPPFGGVLYEFCGKAVPFIILAFICLIDGLLLLLIMRPMKAKQMEEGYVRPKGTPIWKLFMDPHIACCSGALIMANVSLAFLEPTISKWMTETMDAEEWQQGMIWLPAFFPHVIGVIITVKMTGKFPEWIWALAAIGLALEGLSCFIIPFSTNYFVLMIPISIISFGIALIDTSLLPTLGFIVDKKYESVYGSVYAIADISYCAAYAIGPVIAGHVVEKMGFTALNIIVAILRKKNITSENWAYEWWLDDMYLNVSSSLPINSNPGWVFPRLIFKKGESLEMNTLEIEMSTSRRNKQPLCMKQYYRLLNFYRKPGIVKDEHIDFYSSQVKDEEIIVVMIKSHIYKIKVKVIGEWISLQNIYSHFWSVYNDSRYRKELNMDEKVQLLTTCNRRKWGSYYANMICNEKNASNFKDISRSLLIICFDETETLIGESKNENNIFRQILCGDGPFSNGCNRWFDKTLQLIINPNGINGICFEHSPMEGVAVLKTLQNVLYTINQSNEVFENKLVVIDCPMEWQLNDDIKNGIIDAKNNFVKLNADIDIEIYQFTKYGKDYIKSLNFSPDTFIQMTLQLTYYRLNGTLCSSYESGSTRRFLNGRVDCIRSSHLEALYWVESMLNSSIDKCTKLENFKSAMERQYKIMKTKSSWI</sequence>
<dbReference type="GO" id="GO:0043195">
    <property type="term" value="C:terminal bouton"/>
    <property type="evidence" value="ECO:0007669"/>
    <property type="project" value="TreeGrafter"/>
</dbReference>
<reference evidence="14" key="1">
    <citation type="submission" date="2021-02" db="EMBL/GenBank/DDBJ databases">
        <authorList>
            <person name="Bekaert M."/>
        </authorList>
    </citation>
    <scope>NUCLEOTIDE SEQUENCE</scope>
    <source>
        <strain evidence="14">IoA-00</strain>
    </source>
</reference>
<proteinExistence type="inferred from homology"/>
<dbReference type="GO" id="GO:0005277">
    <property type="term" value="F:acetylcholine transmembrane transporter activity"/>
    <property type="evidence" value="ECO:0007669"/>
    <property type="project" value="TreeGrafter"/>
</dbReference>
<dbReference type="PROSITE" id="PS50850">
    <property type="entry name" value="MFS"/>
    <property type="match status" value="1"/>
</dbReference>
<dbReference type="InterPro" id="IPR036259">
    <property type="entry name" value="MFS_trans_sf"/>
</dbReference>
<gene>
    <name evidence="14" type="ORF">LSAA_3555</name>
</gene>
<dbReference type="InterPro" id="IPR050930">
    <property type="entry name" value="MFS_Vesicular_Transporter"/>
</dbReference>
<feature type="domain" description="Major facilitator superfamily (MFS) profile" evidence="13">
    <location>
        <begin position="40"/>
        <end position="425"/>
    </location>
</feature>
<dbReference type="InterPro" id="IPR042231">
    <property type="entry name" value="Cho/carn_acyl_trans_2"/>
</dbReference>
<evidence type="ECO:0000256" key="8">
    <source>
        <dbReference type="ARBA" id="ARBA00022989"/>
    </source>
</evidence>
<dbReference type="AlphaFoldDB" id="A0A7R8H2U3"/>
<keyword evidence="4" id="KW-0813">Transport</keyword>
<dbReference type="PROSITE" id="PS00440">
    <property type="entry name" value="ACYLTRANSF_C_2"/>
    <property type="match status" value="1"/>
</dbReference>
<keyword evidence="8" id="KW-1133">Transmembrane helix</keyword>
<dbReference type="SUPFAM" id="SSF103473">
    <property type="entry name" value="MFS general substrate transporter"/>
    <property type="match status" value="1"/>
</dbReference>
<evidence type="ECO:0000256" key="11">
    <source>
        <dbReference type="ARBA" id="ARBA00023315"/>
    </source>
</evidence>
<dbReference type="SUPFAM" id="SSF52777">
    <property type="entry name" value="CoA-dependent acyltransferases"/>
    <property type="match status" value="2"/>
</dbReference>
<evidence type="ECO:0000256" key="10">
    <source>
        <dbReference type="ARBA" id="ARBA00023180"/>
    </source>
</evidence>
<dbReference type="GO" id="GO:0007268">
    <property type="term" value="P:chemical synaptic transmission"/>
    <property type="evidence" value="ECO:0007669"/>
    <property type="project" value="TreeGrafter"/>
</dbReference>
<keyword evidence="9" id="KW-0472">Membrane</keyword>
<comment type="similarity">
    <text evidence="2">Belongs to the carnitine/choline acetyltransferase family.</text>
</comment>
<dbReference type="InterPro" id="IPR039551">
    <property type="entry name" value="Cho/carn_acyl_trans"/>
</dbReference>
<evidence type="ECO:0000256" key="7">
    <source>
        <dbReference type="ARBA" id="ARBA00022775"/>
    </source>
</evidence>
<evidence type="ECO:0000256" key="3">
    <source>
        <dbReference type="ARBA" id="ARBA00006829"/>
    </source>
</evidence>
<keyword evidence="5" id="KW-0808">Transferase</keyword>
<keyword evidence="15" id="KW-1185">Reference proteome</keyword>
<dbReference type="GO" id="GO:0030121">
    <property type="term" value="C:AP-1 adaptor complex"/>
    <property type="evidence" value="ECO:0007669"/>
    <property type="project" value="TreeGrafter"/>
</dbReference>
<dbReference type="GO" id="GO:0030122">
    <property type="term" value="C:AP-2 adaptor complex"/>
    <property type="evidence" value="ECO:0007669"/>
    <property type="project" value="TreeGrafter"/>
</dbReference>
<dbReference type="PANTHER" id="PTHR23506:SF13">
    <property type="entry name" value="VESICULAR ACETYLCHOLINE TRANSPORTER"/>
    <property type="match status" value="1"/>
</dbReference>
<keyword evidence="6" id="KW-0812">Transmembrane</keyword>
<evidence type="ECO:0000256" key="4">
    <source>
        <dbReference type="ARBA" id="ARBA00022448"/>
    </source>
</evidence>
<evidence type="ECO:0000256" key="2">
    <source>
        <dbReference type="ARBA" id="ARBA00005232"/>
    </source>
</evidence>
<accession>A0A7R8H2U3</accession>
<dbReference type="EMBL" id="HG994591">
    <property type="protein sequence ID" value="CAF2819057.1"/>
    <property type="molecule type" value="Genomic_DNA"/>
</dbReference>
<comment type="subcellular location">
    <subcellularLocation>
        <location evidence="1">Membrane</location>
        <topology evidence="1">Multi-pass membrane protein</topology>
    </subcellularLocation>
</comment>